<gene>
    <name evidence="2" type="ORF">NG895_13840</name>
</gene>
<reference evidence="2" key="1">
    <citation type="submission" date="2022-06" db="EMBL/GenBank/DDBJ databases">
        <title>Aeoliella straminimaris, a novel planctomycete from sediments.</title>
        <authorList>
            <person name="Vitorino I.R."/>
            <person name="Lage O.M."/>
        </authorList>
    </citation>
    <scope>NUCLEOTIDE SEQUENCE</scope>
    <source>
        <strain evidence="2">ICT_H6.2</strain>
    </source>
</reference>
<organism evidence="2 3">
    <name type="scientific">Aeoliella straminimaris</name>
    <dbReference type="NCBI Taxonomy" id="2954799"/>
    <lineage>
        <taxon>Bacteria</taxon>
        <taxon>Pseudomonadati</taxon>
        <taxon>Planctomycetota</taxon>
        <taxon>Planctomycetia</taxon>
        <taxon>Pirellulales</taxon>
        <taxon>Lacipirellulaceae</taxon>
        <taxon>Aeoliella</taxon>
    </lineage>
</organism>
<protein>
    <submittedName>
        <fullName evidence="2">Type II secretion system protein GspG</fullName>
    </submittedName>
</protein>
<proteinExistence type="predicted"/>
<evidence type="ECO:0000259" key="1">
    <source>
        <dbReference type="Pfam" id="PF08334"/>
    </source>
</evidence>
<dbReference type="SUPFAM" id="SSF54523">
    <property type="entry name" value="Pili subunits"/>
    <property type="match status" value="1"/>
</dbReference>
<evidence type="ECO:0000313" key="3">
    <source>
        <dbReference type="Proteomes" id="UP001155241"/>
    </source>
</evidence>
<dbReference type="Pfam" id="PF08334">
    <property type="entry name" value="T2SSG"/>
    <property type="match status" value="1"/>
</dbReference>
<keyword evidence="3" id="KW-1185">Reference proteome</keyword>
<dbReference type="Proteomes" id="UP001155241">
    <property type="component" value="Unassembled WGS sequence"/>
</dbReference>
<comment type="caution">
    <text evidence="2">The sequence shown here is derived from an EMBL/GenBank/DDBJ whole genome shotgun (WGS) entry which is preliminary data.</text>
</comment>
<feature type="domain" description="Type II secretion system protein GspG C-terminal" evidence="1">
    <location>
        <begin position="415"/>
        <end position="495"/>
    </location>
</feature>
<dbReference type="EMBL" id="JAMXLR010000051">
    <property type="protein sequence ID" value="MCO6044987.1"/>
    <property type="molecule type" value="Genomic_DNA"/>
</dbReference>
<sequence length="566" mass="63550">MPIRLLLWTCVPLSVFASWFSWQLYWQAEPISLARETTLITGPLADDGLPSYSMFLVQRMKADVTADNNGAPAFVRAMWPAELHGNDKQLVCTELGMTMPTEEGLSIPYADKALMAALAKWCDPAEKSEFLVPEEDLLEAIEAAPWTAADAPPLAQWIEQHAEQFELLHEAARQEEFYFPSPTLLADPKASLHSMRTPATQTLRTAAKCLALRANLRVGSGDLRGAWDDCRAIYHLADVQTHSTVLCELLAYKREEIANRTLWHIVQSPQLTSELAEEMATCLGSRQPQHSLRDTLRSGARIDFVTELLEISGYRRTSAASAHGGVAYGQDDIDHKPAIDWCTVLRIANEEYDLYLAAADQPTYTEQQAALNAWTDRVSDLAKEPEWTNMLLDYEVRTNHMAYELAKMIPSRLAAAIENGRRITANRQLHLTAVALARYRLSTGEYPQSLDGLLPEYLAEMPMDPFDRALAYTRTPDGYLLYSLGRDGQDSGGSNNMLNLYQGYPIPESPAKIQQLRQQLGALPRSAENTSQPAVMDKWGPRIEDDDIALRMPHIQYPLPQFEWQE</sequence>
<dbReference type="AlphaFoldDB" id="A0A9X2F9P9"/>
<accession>A0A9X2F9P9</accession>
<dbReference type="RefSeq" id="WP_252853100.1">
    <property type="nucleotide sequence ID" value="NZ_JAMXLR010000051.1"/>
</dbReference>
<dbReference type="InterPro" id="IPR045584">
    <property type="entry name" value="Pilin-like"/>
</dbReference>
<name>A0A9X2F9P9_9BACT</name>
<dbReference type="Gene3D" id="3.30.700.10">
    <property type="entry name" value="Glycoprotein, Type 4 Pilin"/>
    <property type="match status" value="1"/>
</dbReference>
<evidence type="ECO:0000313" key="2">
    <source>
        <dbReference type="EMBL" id="MCO6044987.1"/>
    </source>
</evidence>
<dbReference type="InterPro" id="IPR013545">
    <property type="entry name" value="T2SS_protein-GspG_C"/>
</dbReference>